<protein>
    <submittedName>
        <fullName evidence="3">Uncharacterized protein</fullName>
    </submittedName>
</protein>
<evidence type="ECO:0000313" key="4">
    <source>
        <dbReference type="EMBL" id="QGM94231.1"/>
    </source>
</evidence>
<reference evidence="4 6" key="3">
    <citation type="journal article" date="2021" name="AMB Express">
        <title>Isolation and characterisation of Methylocystis spp. for poly-3-hydroxybutyrate production using waste methane feedstocks.</title>
        <authorList>
            <person name="Rumah B.L."/>
            <person name="Stead C.E."/>
            <person name="Claxton Stevens B.H."/>
            <person name="Minton N.P."/>
            <person name="Grosse-Honebrink A."/>
            <person name="Zhang Y."/>
        </authorList>
    </citation>
    <scope>NUCLEOTIDE SEQUENCE [LARGE SCALE GENOMIC DNA]</scope>
    <source>
        <strain evidence="4 6">BRCS1</strain>
    </source>
</reference>
<feature type="signal peptide" evidence="2">
    <location>
        <begin position="1"/>
        <end position="27"/>
    </location>
</feature>
<name>A0A3G8MAJ6_9HYPH</name>
<evidence type="ECO:0000313" key="3">
    <source>
        <dbReference type="EMBL" id="AZG77848.1"/>
    </source>
</evidence>
<dbReference type="AlphaFoldDB" id="A0A3G8MAJ6"/>
<proteinExistence type="predicted"/>
<dbReference type="KEGG" id="mros:EHO51_14530"/>
<dbReference type="Proteomes" id="UP000273982">
    <property type="component" value="Chromosome"/>
</dbReference>
<evidence type="ECO:0000256" key="2">
    <source>
        <dbReference type="SAM" id="SignalP"/>
    </source>
</evidence>
<evidence type="ECO:0000313" key="5">
    <source>
        <dbReference type="Proteomes" id="UP000273982"/>
    </source>
</evidence>
<feature type="compositionally biased region" description="Basic and acidic residues" evidence="1">
    <location>
        <begin position="66"/>
        <end position="75"/>
    </location>
</feature>
<sequence>MENTMSFKLVFAAAALGVALSAGSAFAYERHYNFREVWGDAVREHGRDEALSATPRDVMRHYPRQLTEDGPHDPSGRIILEGAQ</sequence>
<organism evidence="3 5">
    <name type="scientific">Methylocystis rosea</name>
    <dbReference type="NCBI Taxonomy" id="173366"/>
    <lineage>
        <taxon>Bacteria</taxon>
        <taxon>Pseudomonadati</taxon>
        <taxon>Pseudomonadota</taxon>
        <taxon>Alphaproteobacteria</taxon>
        <taxon>Hyphomicrobiales</taxon>
        <taxon>Methylocystaceae</taxon>
        <taxon>Methylocystis</taxon>
    </lineage>
</organism>
<dbReference type="EMBL" id="CP034086">
    <property type="protein sequence ID" value="AZG77848.1"/>
    <property type="molecule type" value="Genomic_DNA"/>
</dbReference>
<accession>A0A3G8MAJ6</accession>
<evidence type="ECO:0000313" key="6">
    <source>
        <dbReference type="Proteomes" id="UP000424673"/>
    </source>
</evidence>
<dbReference type="Proteomes" id="UP000424673">
    <property type="component" value="Chromosome"/>
</dbReference>
<keyword evidence="6" id="KW-1185">Reference proteome</keyword>
<feature type="region of interest" description="Disordered" evidence="1">
    <location>
        <begin position="61"/>
        <end position="84"/>
    </location>
</feature>
<evidence type="ECO:0000256" key="1">
    <source>
        <dbReference type="SAM" id="MobiDB-lite"/>
    </source>
</evidence>
<reference evidence="6" key="2">
    <citation type="submission" date="2019-09" db="EMBL/GenBank/DDBJ databases">
        <title>Isolation and complete genome sequencing of Methylocystis species.</title>
        <authorList>
            <person name="Rumah B.L."/>
            <person name="Stead C.E."/>
            <person name="Stevens B.C."/>
            <person name="Minton N.P."/>
            <person name="Grosse-Honebrink A."/>
            <person name="Zhang Y."/>
        </authorList>
    </citation>
    <scope>NUCLEOTIDE SEQUENCE [LARGE SCALE GENOMIC DNA]</scope>
    <source>
        <strain evidence="6">BRCS1</strain>
    </source>
</reference>
<feature type="chain" id="PRO_5043433691" evidence="2">
    <location>
        <begin position="28"/>
        <end position="84"/>
    </location>
</feature>
<gene>
    <name evidence="3" type="ORF">EHO51_14530</name>
    <name evidence="4" type="ORF">F7D13_09430</name>
</gene>
<keyword evidence="2" id="KW-0732">Signal</keyword>
<reference evidence="3 5" key="1">
    <citation type="submission" date="2018-11" db="EMBL/GenBank/DDBJ databases">
        <title>Genome squencing of methanotrophic bacteria isolated from alkaline groundwater in Korea.</title>
        <authorList>
            <person name="Nguyen L.N."/>
        </authorList>
    </citation>
    <scope>NUCLEOTIDE SEQUENCE [LARGE SCALE GENOMIC DNA]</scope>
    <source>
        <strain evidence="3 5">GW6</strain>
    </source>
</reference>
<dbReference type="EMBL" id="CP044328">
    <property type="protein sequence ID" value="QGM94231.1"/>
    <property type="molecule type" value="Genomic_DNA"/>
</dbReference>